<proteinExistence type="predicted"/>
<dbReference type="GO" id="GO:0003848">
    <property type="term" value="F:2-amino-4-hydroxy-6-hydroxymethyldihydropteridine diphosphokinase activity"/>
    <property type="evidence" value="ECO:0007669"/>
    <property type="project" value="UniProtKB-EC"/>
</dbReference>
<dbReference type="PANTHER" id="PTHR43071">
    <property type="entry name" value="2-AMINO-4-HYDROXY-6-HYDROXYMETHYLDIHYDROPTERIDINE PYROPHOSPHOKINASE"/>
    <property type="match status" value="1"/>
</dbReference>
<comment type="pathway">
    <text evidence="2">Cofactor biosynthesis; tetrahydrofolate biosynthesis; 2-amino-4-hydroxy-6-hydroxymethyl-7,8-dihydropteridine diphosphate from 7,8-dihydroneopterin triphosphate: step 4/4.</text>
</comment>
<keyword evidence="7" id="KW-0067">ATP-binding</keyword>
<dbReference type="PROSITE" id="PS00794">
    <property type="entry name" value="HPPK"/>
    <property type="match status" value="1"/>
</dbReference>
<dbReference type="OrthoDB" id="9808041at2"/>
<dbReference type="GO" id="GO:0005524">
    <property type="term" value="F:ATP binding"/>
    <property type="evidence" value="ECO:0007669"/>
    <property type="project" value="UniProtKB-KW"/>
</dbReference>
<keyword evidence="6 11" id="KW-0418">Kinase</keyword>
<dbReference type="NCBIfam" id="TIGR01498">
    <property type="entry name" value="folK"/>
    <property type="match status" value="1"/>
</dbReference>
<comment type="caution">
    <text evidence="11">The sequence shown here is derived from an EMBL/GenBank/DDBJ whole genome shotgun (WGS) entry which is preliminary data.</text>
</comment>
<dbReference type="RefSeq" id="WP_111147644.1">
    <property type="nucleotide sequence ID" value="NZ_QKRB01000048.1"/>
</dbReference>
<dbReference type="GO" id="GO:0046654">
    <property type="term" value="P:tetrahydrofolate biosynthetic process"/>
    <property type="evidence" value="ECO:0007669"/>
    <property type="project" value="UniProtKB-UniPathway"/>
</dbReference>
<evidence type="ECO:0000256" key="2">
    <source>
        <dbReference type="ARBA" id="ARBA00005051"/>
    </source>
</evidence>
<dbReference type="UniPathway" id="UPA00077">
    <property type="reaction ID" value="UER00155"/>
</dbReference>
<dbReference type="InterPro" id="IPR000550">
    <property type="entry name" value="Hppk"/>
</dbReference>
<organism evidence="11 12">
    <name type="scientific">Paenibacillus sambharensis</name>
    <dbReference type="NCBI Taxonomy" id="1803190"/>
    <lineage>
        <taxon>Bacteria</taxon>
        <taxon>Bacillati</taxon>
        <taxon>Bacillota</taxon>
        <taxon>Bacilli</taxon>
        <taxon>Bacillales</taxon>
        <taxon>Paenibacillaceae</taxon>
        <taxon>Paenibacillus</taxon>
    </lineage>
</organism>
<dbReference type="AlphaFoldDB" id="A0A2W1LIV7"/>
<evidence type="ECO:0000256" key="3">
    <source>
        <dbReference type="ARBA" id="ARBA00013253"/>
    </source>
</evidence>
<dbReference type="CDD" id="cd00483">
    <property type="entry name" value="HPPK"/>
    <property type="match status" value="1"/>
</dbReference>
<keyword evidence="8" id="KW-0289">Folate biosynthesis</keyword>
<evidence type="ECO:0000259" key="10">
    <source>
        <dbReference type="PROSITE" id="PS00794"/>
    </source>
</evidence>
<evidence type="ECO:0000256" key="8">
    <source>
        <dbReference type="ARBA" id="ARBA00022909"/>
    </source>
</evidence>
<evidence type="ECO:0000313" key="12">
    <source>
        <dbReference type="Proteomes" id="UP000249522"/>
    </source>
</evidence>
<dbReference type="EC" id="2.7.6.3" evidence="3"/>
<feature type="region of interest" description="Disordered" evidence="9">
    <location>
        <begin position="1"/>
        <end position="20"/>
    </location>
</feature>
<protein>
    <recommendedName>
        <fullName evidence="3">2-amino-4-hydroxy-6-hydroxymethyldihydropteridine diphosphokinase</fullName>
        <ecNumber evidence="3">2.7.6.3</ecNumber>
    </recommendedName>
</protein>
<accession>A0A2W1LIV7</accession>
<evidence type="ECO:0000256" key="9">
    <source>
        <dbReference type="SAM" id="MobiDB-lite"/>
    </source>
</evidence>
<gene>
    <name evidence="11" type="primary">folK</name>
    <name evidence="11" type="ORF">DNH61_15740</name>
</gene>
<dbReference type="InterPro" id="IPR035907">
    <property type="entry name" value="Hppk_sf"/>
</dbReference>
<keyword evidence="12" id="KW-1185">Reference proteome</keyword>
<dbReference type="EMBL" id="QKRB01000048">
    <property type="protein sequence ID" value="PZD94835.1"/>
    <property type="molecule type" value="Genomic_DNA"/>
</dbReference>
<dbReference type="SUPFAM" id="SSF55083">
    <property type="entry name" value="6-hydroxymethyl-7,8-dihydropterin pyrophosphokinase, HPPK"/>
    <property type="match status" value="1"/>
</dbReference>
<sequence length="195" mass="21701">MVRSFPLDYPEHGAGGSADSTEREAYIALGTNQGDRGAMLCAALDRLSALRDVRVTRVSAVYETDPVGYTEQPAFLNMVAAVQTALEPDRLLAELLRIEHELGRVRDIRWGPRTIDLDLLMMEGVTMNTEQLTIPHPRMMERAFVLVPLCEVLDETMPQYDEVEAAAQQALGQGKEGIARWNTINWHSASALFES</sequence>
<keyword evidence="5" id="KW-0547">Nucleotide-binding</keyword>
<name>A0A2W1LIV7_9BACL</name>
<comment type="catalytic activity">
    <reaction evidence="1">
        <text>6-hydroxymethyl-7,8-dihydropterin + ATP = (7,8-dihydropterin-6-yl)methyl diphosphate + AMP + H(+)</text>
        <dbReference type="Rhea" id="RHEA:11412"/>
        <dbReference type="ChEBI" id="CHEBI:15378"/>
        <dbReference type="ChEBI" id="CHEBI:30616"/>
        <dbReference type="ChEBI" id="CHEBI:44841"/>
        <dbReference type="ChEBI" id="CHEBI:72950"/>
        <dbReference type="ChEBI" id="CHEBI:456215"/>
        <dbReference type="EC" id="2.7.6.3"/>
    </reaction>
</comment>
<dbReference type="PANTHER" id="PTHR43071:SF1">
    <property type="entry name" value="2-AMINO-4-HYDROXY-6-HYDROXYMETHYLDIHYDROPTERIDINE PYROPHOSPHOKINASE"/>
    <property type="match status" value="1"/>
</dbReference>
<dbReference type="GO" id="GO:0046656">
    <property type="term" value="P:folic acid biosynthetic process"/>
    <property type="evidence" value="ECO:0007669"/>
    <property type="project" value="UniProtKB-KW"/>
</dbReference>
<evidence type="ECO:0000256" key="6">
    <source>
        <dbReference type="ARBA" id="ARBA00022777"/>
    </source>
</evidence>
<dbReference type="Gene3D" id="3.30.70.560">
    <property type="entry name" value="7,8-Dihydro-6-hydroxymethylpterin-pyrophosphokinase HPPK"/>
    <property type="match status" value="1"/>
</dbReference>
<dbReference type="Pfam" id="PF01288">
    <property type="entry name" value="HPPK"/>
    <property type="match status" value="1"/>
</dbReference>
<evidence type="ECO:0000256" key="7">
    <source>
        <dbReference type="ARBA" id="ARBA00022840"/>
    </source>
</evidence>
<evidence type="ECO:0000256" key="5">
    <source>
        <dbReference type="ARBA" id="ARBA00022741"/>
    </source>
</evidence>
<dbReference type="GO" id="GO:0016301">
    <property type="term" value="F:kinase activity"/>
    <property type="evidence" value="ECO:0007669"/>
    <property type="project" value="UniProtKB-KW"/>
</dbReference>
<feature type="domain" description="7,8-dihydro-6-hydroxymethylpterin-pyrophosphokinase" evidence="10">
    <location>
        <begin position="109"/>
        <end position="120"/>
    </location>
</feature>
<evidence type="ECO:0000256" key="1">
    <source>
        <dbReference type="ARBA" id="ARBA00000198"/>
    </source>
</evidence>
<dbReference type="Proteomes" id="UP000249522">
    <property type="component" value="Unassembled WGS sequence"/>
</dbReference>
<reference evidence="11 12" key="1">
    <citation type="submission" date="2018-06" db="EMBL/GenBank/DDBJ databases">
        <title>Paenibacillus imtechensis sp. nov.</title>
        <authorList>
            <person name="Pinnaka A.K."/>
            <person name="Singh H."/>
            <person name="Kaur M."/>
        </authorList>
    </citation>
    <scope>NUCLEOTIDE SEQUENCE [LARGE SCALE GENOMIC DNA]</scope>
    <source>
        <strain evidence="11 12">SMB1</strain>
    </source>
</reference>
<evidence type="ECO:0000313" key="11">
    <source>
        <dbReference type="EMBL" id="PZD94835.1"/>
    </source>
</evidence>
<evidence type="ECO:0000256" key="4">
    <source>
        <dbReference type="ARBA" id="ARBA00022679"/>
    </source>
</evidence>
<keyword evidence="4" id="KW-0808">Transferase</keyword>